<evidence type="ECO:0000256" key="6">
    <source>
        <dbReference type="SAM" id="MobiDB-lite"/>
    </source>
</evidence>
<dbReference type="PANTHER" id="PTHR31448:SF3">
    <property type="entry name" value="MYOSIN-BINDING PROTEIN 2"/>
    <property type="match status" value="1"/>
</dbReference>
<evidence type="ECO:0000256" key="2">
    <source>
        <dbReference type="ARBA" id="ARBA00022692"/>
    </source>
</evidence>
<keyword evidence="10" id="KW-1185">Reference proteome</keyword>
<keyword evidence="5" id="KW-0175">Coiled coil</keyword>
<reference evidence="9" key="1">
    <citation type="journal article" date="2023" name="GigaByte">
        <title>Genome assembly of the bearded iris, Iris pallida Lam.</title>
        <authorList>
            <person name="Bruccoleri R.E."/>
            <person name="Oakeley E.J."/>
            <person name="Faust A.M.E."/>
            <person name="Altorfer M."/>
            <person name="Dessus-Babus S."/>
            <person name="Burckhardt D."/>
            <person name="Oertli M."/>
            <person name="Naumann U."/>
            <person name="Petersen F."/>
            <person name="Wong J."/>
        </authorList>
    </citation>
    <scope>NUCLEOTIDE SEQUENCE</scope>
    <source>
        <strain evidence="9">GSM-AAB239-AS_SAM_17_03QT</strain>
    </source>
</reference>
<dbReference type="PANTHER" id="PTHR31448">
    <property type="entry name" value="MYOSIN-BINDING PROTEIN 2"/>
    <property type="match status" value="1"/>
</dbReference>
<keyword evidence="2 7" id="KW-0812">Transmembrane</keyword>
<feature type="region of interest" description="Disordered" evidence="6">
    <location>
        <begin position="410"/>
        <end position="434"/>
    </location>
</feature>
<comment type="caution">
    <text evidence="9">The sequence shown here is derived from an EMBL/GenBank/DDBJ whole genome shotgun (WGS) entry which is preliminary data.</text>
</comment>
<evidence type="ECO:0000313" key="10">
    <source>
        <dbReference type="Proteomes" id="UP001140949"/>
    </source>
</evidence>
<evidence type="ECO:0000256" key="4">
    <source>
        <dbReference type="ARBA" id="ARBA00023136"/>
    </source>
</evidence>
<protein>
    <submittedName>
        <fullName evidence="9">Myosin-binding protein 2-like</fullName>
    </submittedName>
</protein>
<feature type="region of interest" description="Disordered" evidence="6">
    <location>
        <begin position="493"/>
        <end position="535"/>
    </location>
</feature>
<evidence type="ECO:0000256" key="1">
    <source>
        <dbReference type="ARBA" id="ARBA00004167"/>
    </source>
</evidence>
<evidence type="ECO:0000256" key="7">
    <source>
        <dbReference type="SAM" id="Phobius"/>
    </source>
</evidence>
<accession>A0AAX6F9I1</accession>
<dbReference type="PROSITE" id="PS51775">
    <property type="entry name" value="GTD_BINDING"/>
    <property type="match status" value="1"/>
</dbReference>
<feature type="domain" description="GTD-binding" evidence="8">
    <location>
        <begin position="304"/>
        <end position="402"/>
    </location>
</feature>
<name>A0AAX6F9I1_IRIPA</name>
<dbReference type="EMBL" id="JANAVB010030817">
    <property type="protein sequence ID" value="KAJ6812863.1"/>
    <property type="molecule type" value="Genomic_DNA"/>
</dbReference>
<evidence type="ECO:0000313" key="9">
    <source>
        <dbReference type="EMBL" id="KAJ6812863.1"/>
    </source>
</evidence>
<evidence type="ECO:0000256" key="3">
    <source>
        <dbReference type="ARBA" id="ARBA00022989"/>
    </source>
</evidence>
<dbReference type="AlphaFoldDB" id="A0AAX6F9I1"/>
<gene>
    <name evidence="9" type="ORF">M6B38_146005</name>
</gene>
<reference evidence="9" key="2">
    <citation type="submission" date="2023-04" db="EMBL/GenBank/DDBJ databases">
        <authorList>
            <person name="Bruccoleri R.E."/>
            <person name="Oakeley E.J."/>
            <person name="Faust A.-M."/>
            <person name="Dessus-Babus S."/>
            <person name="Altorfer M."/>
            <person name="Burckhardt D."/>
            <person name="Oertli M."/>
            <person name="Naumann U."/>
            <person name="Petersen F."/>
            <person name="Wong J."/>
        </authorList>
    </citation>
    <scope>NUCLEOTIDE SEQUENCE</scope>
    <source>
        <strain evidence="9">GSM-AAB239-AS_SAM_17_03QT</strain>
        <tissue evidence="9">Leaf</tissue>
    </source>
</reference>
<keyword evidence="3 7" id="KW-1133">Transmembrane helix</keyword>
<evidence type="ECO:0000256" key="5">
    <source>
        <dbReference type="SAM" id="Coils"/>
    </source>
</evidence>
<keyword evidence="4 7" id="KW-0472">Membrane</keyword>
<evidence type="ECO:0000259" key="8">
    <source>
        <dbReference type="PROSITE" id="PS51775"/>
    </source>
</evidence>
<dbReference type="Proteomes" id="UP001140949">
    <property type="component" value="Unassembled WGS sequence"/>
</dbReference>
<dbReference type="InterPro" id="IPR007656">
    <property type="entry name" value="GTD-bd"/>
</dbReference>
<feature type="region of interest" description="Disordered" evidence="6">
    <location>
        <begin position="254"/>
        <end position="273"/>
    </location>
</feature>
<dbReference type="GO" id="GO:0016020">
    <property type="term" value="C:membrane"/>
    <property type="evidence" value="ECO:0007669"/>
    <property type="project" value="UniProtKB-SubCell"/>
</dbReference>
<sequence length="622" mass="69398">MAAASSNKFATMLHDSNTPKIAIVLIYTLLEWILLALLLLDGLFSYSIAAFADFFGLDPPCFLCSHALGRNSASSYREILCDSHADEIAGLAYCSRHRNLASASRMCEDCSSSKPLSWTKKTDDEEEEEGVRCSCCSEALESGFYSPVPFIFADKFQERSFLDGKLTPNEKDGVRSSANGAVEESASVVELKLEDGLEKKKKVEESNIDNSAAAAAVVVPATCEEEEEVDCAISIGDEICDQQEALINETMVKEPSNEVEEERVPETPTSVDSFHASPKTFMFERREFGMESLDHEVDGSDDVLTVDRLKEALTAERKALSSLYLELEEERSASAIAANQTIAMITRLQEEKAAVQMEAVQYQRMMEEQSEYDQEALQLLNELMMKREKELEAYRKKVLDYEAKERRRGVAAAARTSRRSHNSSGSLSADESNELSSEDCDYIHNDDDLGSFGAAKHLLTLDDSLADFEEERFSILEQLKALEEKLFSLDDDDDDDHHHHHHHSPELDGEYDYESSGSEDLNNVNGTSSNGSEAINGKLINQQKLAIAEEVDHVYERLQALEADREFIKHCLDSLKKGDKGMDLLQEILQHLRDLRSVQLRATTTTTTAEATHSPPHQPKSA</sequence>
<proteinExistence type="predicted"/>
<organism evidence="9 10">
    <name type="scientific">Iris pallida</name>
    <name type="common">Sweet iris</name>
    <dbReference type="NCBI Taxonomy" id="29817"/>
    <lineage>
        <taxon>Eukaryota</taxon>
        <taxon>Viridiplantae</taxon>
        <taxon>Streptophyta</taxon>
        <taxon>Embryophyta</taxon>
        <taxon>Tracheophyta</taxon>
        <taxon>Spermatophyta</taxon>
        <taxon>Magnoliopsida</taxon>
        <taxon>Liliopsida</taxon>
        <taxon>Asparagales</taxon>
        <taxon>Iridaceae</taxon>
        <taxon>Iridoideae</taxon>
        <taxon>Irideae</taxon>
        <taxon>Iris</taxon>
    </lineage>
</organism>
<dbReference type="Pfam" id="PF04576">
    <property type="entry name" value="Zein-binding"/>
    <property type="match status" value="1"/>
</dbReference>
<dbReference type="GO" id="GO:0080115">
    <property type="term" value="F:myosin XI tail binding"/>
    <property type="evidence" value="ECO:0007669"/>
    <property type="project" value="UniProtKB-ARBA"/>
</dbReference>
<feature type="transmembrane region" description="Helical" evidence="7">
    <location>
        <begin position="21"/>
        <end position="40"/>
    </location>
</feature>
<feature type="coiled-coil region" evidence="5">
    <location>
        <begin position="310"/>
        <end position="404"/>
    </location>
</feature>
<dbReference type="InterPro" id="IPR039306">
    <property type="entry name" value="MYOB"/>
</dbReference>
<comment type="subcellular location">
    <subcellularLocation>
        <location evidence="1">Membrane</location>
        <topology evidence="1">Single-pass membrane protein</topology>
    </subcellularLocation>
</comment>
<feature type="compositionally biased region" description="Polar residues" evidence="6">
    <location>
        <begin position="515"/>
        <end position="535"/>
    </location>
</feature>